<name>A0A5J4Q618_9ZZZZ</name>
<dbReference type="SUPFAM" id="SSF53807">
    <property type="entry name" value="Helical backbone' metal receptor"/>
    <property type="match status" value="1"/>
</dbReference>
<dbReference type="PANTHER" id="PTHR30535">
    <property type="entry name" value="VITAMIN B12-BINDING PROTEIN"/>
    <property type="match status" value="1"/>
</dbReference>
<dbReference type="Pfam" id="PF01497">
    <property type="entry name" value="Peripla_BP_2"/>
    <property type="match status" value="1"/>
</dbReference>
<comment type="caution">
    <text evidence="2">The sequence shown here is derived from an EMBL/GenBank/DDBJ whole genome shotgun (WGS) entry which is preliminary data.</text>
</comment>
<dbReference type="PANTHER" id="PTHR30535:SF34">
    <property type="entry name" value="MOLYBDATE-BINDING PROTEIN MOLA"/>
    <property type="match status" value="1"/>
</dbReference>
<dbReference type="InterPro" id="IPR002491">
    <property type="entry name" value="ABC_transptr_periplasmic_BD"/>
</dbReference>
<evidence type="ECO:0000313" key="2">
    <source>
        <dbReference type="EMBL" id="KAA6316073.1"/>
    </source>
</evidence>
<reference evidence="2" key="1">
    <citation type="submission" date="2019-03" db="EMBL/GenBank/DDBJ databases">
        <title>Single cell metagenomics reveals metabolic interactions within the superorganism composed of flagellate Streblomastix strix and complex community of Bacteroidetes bacteria on its surface.</title>
        <authorList>
            <person name="Treitli S.C."/>
            <person name="Kolisko M."/>
            <person name="Husnik F."/>
            <person name="Keeling P."/>
            <person name="Hampl V."/>
        </authorList>
    </citation>
    <scope>NUCLEOTIDE SEQUENCE</scope>
    <source>
        <strain evidence="2">STM</strain>
    </source>
</reference>
<feature type="domain" description="Fe/B12 periplasmic-binding" evidence="1">
    <location>
        <begin position="59"/>
        <end position="326"/>
    </location>
</feature>
<protein>
    <submittedName>
        <fullName evidence="2">Iron complex transport system substrate-binding protein</fullName>
    </submittedName>
</protein>
<dbReference type="PROSITE" id="PS50983">
    <property type="entry name" value="FE_B12_PBP"/>
    <property type="match status" value="1"/>
</dbReference>
<organism evidence="2">
    <name type="scientific">termite gut metagenome</name>
    <dbReference type="NCBI Taxonomy" id="433724"/>
    <lineage>
        <taxon>unclassified sequences</taxon>
        <taxon>metagenomes</taxon>
        <taxon>organismal metagenomes</taxon>
    </lineage>
</organism>
<dbReference type="Gene3D" id="3.40.50.1980">
    <property type="entry name" value="Nitrogenase molybdenum iron protein domain"/>
    <property type="match status" value="2"/>
</dbReference>
<dbReference type="InterPro" id="IPR050902">
    <property type="entry name" value="ABC_Transporter_SBP"/>
</dbReference>
<sequence length="361" mass="41355">MDNFIKNKMKNEKITFLLVLLVVCMTCAGCSTKSREKQLNSRVITDMAGRTVEIPAKITSAFIDRHSVQMVYAFDTTLAVNRVFNYTETEKKFLKKSFYENKPYAIESSAEEIVQLKPDIVFYSAFITPENTEKVNLLQEKTKIPVVVINSDIFKYKEALRFLGDILNKEEKAKELIGFIETYIDPALAKGKTIPGKKKKRIYYAEGLQGLRTDPSGSVHSLLIDLVGGVNVAEVDILPGKGMTNVSLEQIYVWNPDLILVWSGNLDGMDSYKYIKTDLSWKRLKAVRNNHVYQVPWRPFGWIDRPPGINRLIGIVWLSNLLYPNIYNYGNLIGITKEFFSKYHHYDMTDEEALEILNPQP</sequence>
<dbReference type="EMBL" id="SNRY01005012">
    <property type="protein sequence ID" value="KAA6316073.1"/>
    <property type="molecule type" value="Genomic_DNA"/>
</dbReference>
<proteinExistence type="predicted"/>
<dbReference type="AlphaFoldDB" id="A0A5J4Q618"/>
<gene>
    <name evidence="2" type="ORF">EZS27_033565</name>
</gene>
<evidence type="ECO:0000259" key="1">
    <source>
        <dbReference type="PROSITE" id="PS50983"/>
    </source>
</evidence>
<dbReference type="Gene3D" id="1.20.58.2180">
    <property type="match status" value="1"/>
</dbReference>
<accession>A0A5J4Q618</accession>